<evidence type="ECO:0000313" key="23">
    <source>
        <dbReference type="EMBL" id="QIZ77591.1"/>
    </source>
</evidence>
<dbReference type="PANTHER" id="PTHR21581">
    <property type="entry name" value="D-ALANYL-D-ALANINE CARBOXYPEPTIDASE"/>
    <property type="match status" value="1"/>
</dbReference>
<keyword evidence="8 23" id="KW-0121">Carboxypeptidase</keyword>
<dbReference type="GO" id="GO:0005886">
    <property type="term" value="C:plasma membrane"/>
    <property type="evidence" value="ECO:0007669"/>
    <property type="project" value="UniProtKB-SubCell"/>
</dbReference>
<dbReference type="PRINTS" id="PR00725">
    <property type="entry name" value="DADACBPTASE1"/>
</dbReference>
<dbReference type="Proteomes" id="UP000501602">
    <property type="component" value="Chromosome"/>
</dbReference>
<dbReference type="PANTHER" id="PTHR21581:SF6">
    <property type="entry name" value="TRAFFICKING PROTEIN PARTICLE COMPLEX SUBUNIT 12"/>
    <property type="match status" value="1"/>
</dbReference>
<proteinExistence type="inferred from homology"/>
<sequence>MTFIKRTLLSASLVFSAAVTAAPVVIPNAPTVAASSFVLMDYQTGQILAEGSPHEQRAPASLTKMMTSYVLGQELKAGRVSLEDTITVSENAWAQNPKLAGSSLMWLKAGSQVKLSELYQGMVVQSGNDACVAIAEHVAGSEDGYADLMNTWARELGMSATIYENAHGLDAPSQLTSAYDMAILGRALIRDIPEHYPLYSQKEFTYNKIRQHNRNGLLWDRSLAVDGIKTGHTNNAGYSLVASAKRDDMRLISVVMGAKSAKSREAESKKLLNYGFRFFETVTPYKAGDTFVSQQMWYGDKPEVKLGVLEDTPVTIYRGQAANMKAEFELSQDLEAPLARGQEVGKLYFRIDGKDVASYPLTVLEDVQEGSWFSKLMDYFKLLFKSLIG</sequence>
<evidence type="ECO:0000256" key="20">
    <source>
        <dbReference type="RuleBase" id="RU004016"/>
    </source>
</evidence>
<feature type="active site" description="Acyl-ester intermediate" evidence="18">
    <location>
        <position position="61"/>
    </location>
</feature>
<comment type="pathway">
    <text evidence="3">Cell wall biogenesis; peptidoglycan biosynthesis.</text>
</comment>
<evidence type="ECO:0000313" key="24">
    <source>
        <dbReference type="Proteomes" id="UP000501602"/>
    </source>
</evidence>
<keyword evidence="24" id="KW-1185">Reference proteome</keyword>
<evidence type="ECO:0000256" key="2">
    <source>
        <dbReference type="ARBA" id="ARBA00004417"/>
    </source>
</evidence>
<dbReference type="InterPro" id="IPR012338">
    <property type="entry name" value="Beta-lactam/transpept-like"/>
</dbReference>
<keyword evidence="11" id="KW-0378">Hydrolase</keyword>
<dbReference type="GO" id="GO:0009252">
    <property type="term" value="P:peptidoglycan biosynthetic process"/>
    <property type="evidence" value="ECO:0007669"/>
    <property type="project" value="UniProtKB-UniPathway"/>
</dbReference>
<keyword evidence="9" id="KW-0645">Protease</keyword>
<dbReference type="FunFam" id="3.40.710.10:FF:000001">
    <property type="entry name" value="D-alanyl-D-alanine serine-type carboxypeptidase"/>
    <property type="match status" value="1"/>
</dbReference>
<comment type="subcellular location">
    <subcellularLocation>
        <location evidence="2">Cell inner membrane</location>
        <topology evidence="2">Peripheral membrane protein</topology>
    </subcellularLocation>
</comment>
<evidence type="ECO:0000256" key="13">
    <source>
        <dbReference type="ARBA" id="ARBA00022984"/>
    </source>
</evidence>
<comment type="catalytic activity">
    <reaction evidence="16">
        <text>Preferential cleavage: (Ac)2-L-Lys-D-Ala-|-D-Ala. Also transpeptidation of peptidyl-alanyl moieties that are N-acyl substituents of D-alanine.</text>
        <dbReference type="EC" id="3.4.16.4"/>
    </reaction>
</comment>
<name>A0A6H1UET2_9GAMM</name>
<dbReference type="KEGG" id="fes:HER31_12220"/>
<reference evidence="23 24" key="1">
    <citation type="submission" date="2020-04" db="EMBL/GenBank/DDBJ databases">
        <title>Ferrimonas sp. S7 isolated from sea water.</title>
        <authorList>
            <person name="Bae S.S."/>
            <person name="Baek K."/>
        </authorList>
    </citation>
    <scope>NUCLEOTIDE SEQUENCE [LARGE SCALE GENOMIC DNA]</scope>
    <source>
        <strain evidence="23 24">S7</strain>
    </source>
</reference>
<dbReference type="InterPro" id="IPR018044">
    <property type="entry name" value="Peptidase_S11"/>
</dbReference>
<dbReference type="SMART" id="SM00936">
    <property type="entry name" value="PBP5_C"/>
    <property type="match status" value="1"/>
</dbReference>
<dbReference type="SUPFAM" id="SSF56601">
    <property type="entry name" value="beta-lactamase/transpeptidase-like"/>
    <property type="match status" value="1"/>
</dbReference>
<feature type="chain" id="PRO_5026349814" description="serine-type D-Ala-D-Ala carboxypeptidase" evidence="21">
    <location>
        <begin position="22"/>
        <end position="389"/>
    </location>
</feature>
<evidence type="ECO:0000256" key="10">
    <source>
        <dbReference type="ARBA" id="ARBA00022729"/>
    </source>
</evidence>
<keyword evidence="13" id="KW-0573">Peptidoglycan synthesis</keyword>
<evidence type="ECO:0000256" key="18">
    <source>
        <dbReference type="PIRSR" id="PIRSR618044-1"/>
    </source>
</evidence>
<evidence type="ECO:0000256" key="4">
    <source>
        <dbReference type="ARBA" id="ARBA00007164"/>
    </source>
</evidence>
<feature type="signal peptide" evidence="21">
    <location>
        <begin position="1"/>
        <end position="21"/>
    </location>
</feature>
<dbReference type="InterPro" id="IPR037167">
    <property type="entry name" value="Peptidase_S11_C_sf"/>
</dbReference>
<evidence type="ECO:0000256" key="14">
    <source>
        <dbReference type="ARBA" id="ARBA00023136"/>
    </source>
</evidence>
<evidence type="ECO:0000256" key="19">
    <source>
        <dbReference type="PIRSR" id="PIRSR618044-2"/>
    </source>
</evidence>
<organism evidence="23 24">
    <name type="scientific">Ferrimonas lipolytica</name>
    <dbReference type="NCBI Taxonomy" id="2724191"/>
    <lineage>
        <taxon>Bacteria</taxon>
        <taxon>Pseudomonadati</taxon>
        <taxon>Pseudomonadota</taxon>
        <taxon>Gammaproteobacteria</taxon>
        <taxon>Alteromonadales</taxon>
        <taxon>Ferrimonadaceae</taxon>
        <taxon>Ferrimonas</taxon>
    </lineage>
</organism>
<dbReference type="EMBL" id="CP051180">
    <property type="protein sequence ID" value="QIZ77591.1"/>
    <property type="molecule type" value="Genomic_DNA"/>
</dbReference>
<dbReference type="GO" id="GO:0008360">
    <property type="term" value="P:regulation of cell shape"/>
    <property type="evidence" value="ECO:0007669"/>
    <property type="project" value="UniProtKB-KW"/>
</dbReference>
<evidence type="ECO:0000256" key="12">
    <source>
        <dbReference type="ARBA" id="ARBA00022960"/>
    </source>
</evidence>
<comment type="similarity">
    <text evidence="4 20">Belongs to the peptidase S11 family.</text>
</comment>
<feature type="domain" description="Peptidase S11 D-Ala-D-Ala carboxypeptidase A C-terminal" evidence="22">
    <location>
        <begin position="279"/>
        <end position="369"/>
    </location>
</feature>
<feature type="binding site" evidence="19">
    <location>
        <position position="229"/>
    </location>
    <ligand>
        <name>substrate</name>
    </ligand>
</feature>
<dbReference type="SUPFAM" id="SSF69189">
    <property type="entry name" value="Penicillin-binding protein associated domain"/>
    <property type="match status" value="1"/>
</dbReference>
<keyword evidence="12" id="KW-0133">Cell shape</keyword>
<evidence type="ECO:0000256" key="1">
    <source>
        <dbReference type="ARBA" id="ARBA00003217"/>
    </source>
</evidence>
<keyword evidence="14" id="KW-0472">Membrane</keyword>
<evidence type="ECO:0000256" key="16">
    <source>
        <dbReference type="ARBA" id="ARBA00034000"/>
    </source>
</evidence>
<dbReference type="UniPathway" id="UPA00219"/>
<comment type="function">
    <text evidence="1">Removes C-terminal D-alanyl residues from sugar-peptide cell wall precursors.</text>
</comment>
<dbReference type="GO" id="GO:0008658">
    <property type="term" value="F:penicillin binding"/>
    <property type="evidence" value="ECO:0007669"/>
    <property type="project" value="UniProtKB-ARBA"/>
</dbReference>
<feature type="active site" description="Acyl-ester intermediate" evidence="18">
    <location>
        <position position="64"/>
    </location>
</feature>
<evidence type="ECO:0000256" key="8">
    <source>
        <dbReference type="ARBA" id="ARBA00022645"/>
    </source>
</evidence>
<feature type="active site" evidence="18">
    <location>
        <position position="126"/>
    </location>
</feature>
<dbReference type="InterPro" id="IPR015956">
    <property type="entry name" value="Peniciliin-bd_prot_C_sf"/>
</dbReference>
<comment type="pathway">
    <text evidence="17">Glycan biosynthesis.</text>
</comment>
<dbReference type="Pfam" id="PF07943">
    <property type="entry name" value="PBP5_C"/>
    <property type="match status" value="1"/>
</dbReference>
<evidence type="ECO:0000256" key="5">
    <source>
        <dbReference type="ARBA" id="ARBA00012448"/>
    </source>
</evidence>
<dbReference type="Gene3D" id="3.40.710.10">
    <property type="entry name" value="DD-peptidase/beta-lactamase superfamily"/>
    <property type="match status" value="1"/>
</dbReference>
<evidence type="ECO:0000256" key="15">
    <source>
        <dbReference type="ARBA" id="ARBA00023316"/>
    </source>
</evidence>
<keyword evidence="6" id="KW-1003">Cell membrane</keyword>
<protein>
    <recommendedName>
        <fullName evidence="5">serine-type D-Ala-D-Ala carboxypeptidase</fullName>
        <ecNumber evidence="5">3.4.16.4</ecNumber>
    </recommendedName>
</protein>
<dbReference type="InterPro" id="IPR001967">
    <property type="entry name" value="Peptidase_S11_N"/>
</dbReference>
<evidence type="ECO:0000256" key="11">
    <source>
        <dbReference type="ARBA" id="ARBA00022801"/>
    </source>
</evidence>
<dbReference type="GO" id="GO:0009002">
    <property type="term" value="F:serine-type D-Ala-D-Ala carboxypeptidase activity"/>
    <property type="evidence" value="ECO:0007669"/>
    <property type="project" value="UniProtKB-EC"/>
</dbReference>
<evidence type="ECO:0000256" key="7">
    <source>
        <dbReference type="ARBA" id="ARBA00022519"/>
    </source>
</evidence>
<keyword evidence="10 21" id="KW-0732">Signal</keyword>
<dbReference type="RefSeq" id="WP_168660850.1">
    <property type="nucleotide sequence ID" value="NZ_CP051180.1"/>
</dbReference>
<dbReference type="Gene3D" id="2.60.410.10">
    <property type="entry name" value="D-Ala-D-Ala carboxypeptidase, C-terminal domain"/>
    <property type="match status" value="1"/>
</dbReference>
<accession>A0A6H1UET2</accession>
<gene>
    <name evidence="23" type="ORF">HER31_12220</name>
</gene>
<dbReference type="GO" id="GO:0071555">
    <property type="term" value="P:cell wall organization"/>
    <property type="evidence" value="ECO:0007669"/>
    <property type="project" value="UniProtKB-KW"/>
</dbReference>
<evidence type="ECO:0000256" key="17">
    <source>
        <dbReference type="ARBA" id="ARBA00060592"/>
    </source>
</evidence>
<dbReference type="Pfam" id="PF00768">
    <property type="entry name" value="Peptidase_S11"/>
    <property type="match status" value="1"/>
</dbReference>
<evidence type="ECO:0000256" key="3">
    <source>
        <dbReference type="ARBA" id="ARBA00004752"/>
    </source>
</evidence>
<evidence type="ECO:0000259" key="22">
    <source>
        <dbReference type="SMART" id="SM00936"/>
    </source>
</evidence>
<keyword evidence="15" id="KW-0961">Cell wall biogenesis/degradation</keyword>
<evidence type="ECO:0000256" key="9">
    <source>
        <dbReference type="ARBA" id="ARBA00022670"/>
    </source>
</evidence>
<keyword evidence="7" id="KW-0997">Cell inner membrane</keyword>
<dbReference type="GO" id="GO:0006508">
    <property type="term" value="P:proteolysis"/>
    <property type="evidence" value="ECO:0007669"/>
    <property type="project" value="UniProtKB-KW"/>
</dbReference>
<evidence type="ECO:0000256" key="21">
    <source>
        <dbReference type="SAM" id="SignalP"/>
    </source>
</evidence>
<dbReference type="AlphaFoldDB" id="A0A6H1UET2"/>
<dbReference type="InterPro" id="IPR012907">
    <property type="entry name" value="Peptidase_S11_C"/>
</dbReference>
<evidence type="ECO:0000256" key="6">
    <source>
        <dbReference type="ARBA" id="ARBA00022475"/>
    </source>
</evidence>
<dbReference type="EC" id="3.4.16.4" evidence="5"/>